<sequence>MNTARSSKRKASVCGASTKLAKQTKLNFNPANNANQITVISAILEFICGACMPFSIVENPSFCSLIKTLQPNCTVPTRKTVKLKLDGMAKTTKENLCKEFLNVTHVATTTDSIGYLVPTITILKDKLIKKKENASCAAITALADALIDGLDRRFARYLNNGEMIAAALLHPCFRKGWPINDTQMQAGKEYIFENVVTEGVNNHENNNKSATAGNDSDSDDFFARPSTMTCDSKSMLMDWLSRPPSERLAVEEFTAFKPLLPLFVATNTGLPSSASVERLFSSAGRIFQPTR</sequence>
<reference evidence="1" key="1">
    <citation type="submission" date="2020-04" db="EMBL/GenBank/DDBJ databases">
        <authorList>
            <person name="Alioto T."/>
            <person name="Alioto T."/>
            <person name="Gomez Garrido J."/>
        </authorList>
    </citation>
    <scope>NUCLEOTIDE SEQUENCE</scope>
    <source>
        <strain evidence="1">A484AB</strain>
    </source>
</reference>
<dbReference type="InterPro" id="IPR012337">
    <property type="entry name" value="RNaseH-like_sf"/>
</dbReference>
<dbReference type="SUPFAM" id="SSF140996">
    <property type="entry name" value="Hermes dimerisation domain"/>
    <property type="match status" value="1"/>
</dbReference>
<dbReference type="AlphaFoldDB" id="A0A6S7LV39"/>
<name>A0A6S7LV39_PARCT</name>
<evidence type="ECO:0000313" key="1">
    <source>
        <dbReference type="EMBL" id="CAB4045772.1"/>
    </source>
</evidence>
<dbReference type="EMBL" id="CACRXK020041835">
    <property type="protein sequence ID" value="CAB4045772.1"/>
    <property type="molecule type" value="Genomic_DNA"/>
</dbReference>
<accession>A0A6S7LV39</accession>
<dbReference type="SUPFAM" id="SSF53098">
    <property type="entry name" value="Ribonuclease H-like"/>
    <property type="match status" value="1"/>
</dbReference>
<evidence type="ECO:0000313" key="2">
    <source>
        <dbReference type="Proteomes" id="UP001152795"/>
    </source>
</evidence>
<dbReference type="Proteomes" id="UP001152795">
    <property type="component" value="Unassembled WGS sequence"/>
</dbReference>
<keyword evidence="2" id="KW-1185">Reference proteome</keyword>
<gene>
    <name evidence="1" type="ORF">PACLA_8A031744</name>
</gene>
<feature type="non-terminal residue" evidence="1">
    <location>
        <position position="291"/>
    </location>
</feature>
<protein>
    <submittedName>
        <fullName evidence="1">Uncharacterized protein LOC111194935</fullName>
    </submittedName>
</protein>
<proteinExistence type="predicted"/>
<dbReference type="PANTHER" id="PTHR47501">
    <property type="entry name" value="TRANSPOSASE-RELATED"/>
    <property type="match status" value="1"/>
</dbReference>
<dbReference type="PANTHER" id="PTHR47501:SF5">
    <property type="entry name" value="HAT C-TERMINAL DIMERISATION DOMAIN-CONTAINING PROTEIN"/>
    <property type="match status" value="1"/>
</dbReference>
<dbReference type="OrthoDB" id="8195018at2759"/>
<comment type="caution">
    <text evidence="1">The sequence shown here is derived from an EMBL/GenBank/DDBJ whole genome shotgun (WGS) entry which is preliminary data.</text>
</comment>
<organism evidence="1 2">
    <name type="scientific">Paramuricea clavata</name>
    <name type="common">Red gorgonian</name>
    <name type="synonym">Violescent sea-whip</name>
    <dbReference type="NCBI Taxonomy" id="317549"/>
    <lineage>
        <taxon>Eukaryota</taxon>
        <taxon>Metazoa</taxon>
        <taxon>Cnidaria</taxon>
        <taxon>Anthozoa</taxon>
        <taxon>Octocorallia</taxon>
        <taxon>Malacalcyonacea</taxon>
        <taxon>Plexauridae</taxon>
        <taxon>Paramuricea</taxon>
    </lineage>
</organism>